<dbReference type="InterPro" id="IPR000873">
    <property type="entry name" value="AMP-dep_synth/lig_dom"/>
</dbReference>
<dbReference type="PANTHER" id="PTHR43272:SF33">
    <property type="entry name" value="AMP-BINDING DOMAIN-CONTAINING PROTEIN-RELATED"/>
    <property type="match status" value="1"/>
</dbReference>
<dbReference type="CDD" id="cd05907">
    <property type="entry name" value="VL_LC_FACS_like"/>
    <property type="match status" value="1"/>
</dbReference>
<sequence>MTNYLWPNLVTMFFDQANAKGDKPFVWQKVDDQYVSTSWSEAANQVVNLARALKKHGIEKGDRIVLVSENRSQWGIADMAIMAAGAITVPAYTTNTVNDHRHILNNSQAKAAIVSNQRLSETLLPATHGAAELEFVITMDGFELKQELSHPLHSWQEMVETGARLDDEIIQQASELSLDDTACIIYTSGTGGTPKGVMLAHRSILHNCQGATKLLKSIGLEDETFLSFLPLSHSYEHTAGLMWPIYLGAQIYYAERADTLAANMAECHPTLMTSVPRLYEMMRGKILRGLEKQSEKKQQIFMKAHDLGRAKYLGEPLGFLGSLQNMALKKLVRNKVREKFGGRLKAMVSGGGPLNPDVGIFFQALGIRILQGYGQTESGPVISVNAPHKIKMQSVGPALENTDLKIAPDGEILVRGDLVMKGYWRNPTATQETIIDGWLHTGDVGFIDEDSYLQITDRKKDIIVNSGGDNISPQRVEGFLCLQKEIAQSMIYGDQRPHLVGLIVPDEEFALEWASENDVAQDLSVIIENAAFKTLIAQAVARVNEELSNIEKVRKFILTDQAFSIENEQMTPTLKIRRHIIKAQYGDQLSQLYG</sequence>
<dbReference type="AlphaFoldDB" id="A0A1C3RDM2"/>
<dbReference type="EMBL" id="FLYE01000001">
    <property type="protein sequence ID" value="SCA55342.1"/>
    <property type="molecule type" value="Genomic_DNA"/>
</dbReference>
<dbReference type="PANTHER" id="PTHR43272">
    <property type="entry name" value="LONG-CHAIN-FATTY-ACID--COA LIGASE"/>
    <property type="match status" value="1"/>
</dbReference>
<dbReference type="Proteomes" id="UP000231658">
    <property type="component" value="Unassembled WGS sequence"/>
</dbReference>
<proteinExistence type="predicted"/>
<keyword evidence="4" id="KW-0436">Ligase</keyword>
<protein>
    <submittedName>
        <fullName evidence="4">AMP-dependent synthetase and ligase</fullName>
    </submittedName>
</protein>
<keyword evidence="5" id="KW-1185">Reference proteome</keyword>
<accession>A0A1C3RDM2</accession>
<keyword evidence="1" id="KW-0547">Nucleotide-binding</keyword>
<keyword evidence="2" id="KW-0067">ATP-binding</keyword>
<feature type="domain" description="AMP-dependent synthetase/ligase" evidence="3">
    <location>
        <begin position="13"/>
        <end position="424"/>
    </location>
</feature>
<evidence type="ECO:0000256" key="2">
    <source>
        <dbReference type="ARBA" id="ARBA00022840"/>
    </source>
</evidence>
<gene>
    <name evidence="4" type="ORF">MTBPR1_10589</name>
</gene>
<evidence type="ECO:0000259" key="3">
    <source>
        <dbReference type="Pfam" id="PF00501"/>
    </source>
</evidence>
<dbReference type="InterPro" id="IPR042099">
    <property type="entry name" value="ANL_N_sf"/>
</dbReference>
<dbReference type="GO" id="GO:0004467">
    <property type="term" value="F:long-chain fatty acid-CoA ligase activity"/>
    <property type="evidence" value="ECO:0007669"/>
    <property type="project" value="TreeGrafter"/>
</dbReference>
<dbReference type="GO" id="GO:0005524">
    <property type="term" value="F:ATP binding"/>
    <property type="evidence" value="ECO:0007669"/>
    <property type="project" value="UniProtKB-KW"/>
</dbReference>
<dbReference type="GO" id="GO:0016020">
    <property type="term" value="C:membrane"/>
    <property type="evidence" value="ECO:0007669"/>
    <property type="project" value="TreeGrafter"/>
</dbReference>
<dbReference type="SUPFAM" id="SSF56801">
    <property type="entry name" value="Acetyl-CoA synthetase-like"/>
    <property type="match status" value="1"/>
</dbReference>
<dbReference type="RefSeq" id="WP_069186025.1">
    <property type="nucleotide sequence ID" value="NZ_FLYE01000001.1"/>
</dbReference>
<evidence type="ECO:0000256" key="1">
    <source>
        <dbReference type="ARBA" id="ARBA00022741"/>
    </source>
</evidence>
<dbReference type="OrthoDB" id="9803968at2"/>
<evidence type="ECO:0000313" key="4">
    <source>
        <dbReference type="EMBL" id="SCA55342.1"/>
    </source>
</evidence>
<dbReference type="Pfam" id="PF23562">
    <property type="entry name" value="AMP-binding_C_3"/>
    <property type="match status" value="1"/>
</dbReference>
<dbReference type="Pfam" id="PF00501">
    <property type="entry name" value="AMP-binding"/>
    <property type="match status" value="1"/>
</dbReference>
<organism evidence="4 5">
    <name type="scientific">Candidatus Terasakiella magnetica</name>
    <dbReference type="NCBI Taxonomy" id="1867952"/>
    <lineage>
        <taxon>Bacteria</taxon>
        <taxon>Pseudomonadati</taxon>
        <taxon>Pseudomonadota</taxon>
        <taxon>Alphaproteobacteria</taxon>
        <taxon>Rhodospirillales</taxon>
        <taxon>Terasakiellaceae</taxon>
        <taxon>Terasakiella</taxon>
    </lineage>
</organism>
<dbReference type="STRING" id="1867952.MTBPR1_10589"/>
<dbReference type="Gene3D" id="3.40.50.12780">
    <property type="entry name" value="N-terminal domain of ligase-like"/>
    <property type="match status" value="1"/>
</dbReference>
<evidence type="ECO:0000313" key="5">
    <source>
        <dbReference type="Proteomes" id="UP000231658"/>
    </source>
</evidence>
<reference evidence="4 5" key="1">
    <citation type="submission" date="2016-07" db="EMBL/GenBank/DDBJ databases">
        <authorList>
            <person name="Lefevre C.T."/>
        </authorList>
    </citation>
    <scope>NUCLEOTIDE SEQUENCE [LARGE SCALE GENOMIC DNA]</scope>
    <source>
        <strain evidence="4">PR1</strain>
    </source>
</reference>
<name>A0A1C3RDM2_9PROT</name>